<dbReference type="AlphaFoldDB" id="A0A8H5LJG2"/>
<feature type="compositionally biased region" description="Low complexity" evidence="3">
    <location>
        <begin position="280"/>
        <end position="301"/>
    </location>
</feature>
<reference evidence="4 5" key="1">
    <citation type="journal article" date="2020" name="ISME J.">
        <title>Uncovering the hidden diversity of litter-decomposition mechanisms in mushroom-forming fungi.</title>
        <authorList>
            <person name="Floudas D."/>
            <person name="Bentzer J."/>
            <person name="Ahren D."/>
            <person name="Johansson T."/>
            <person name="Persson P."/>
            <person name="Tunlid A."/>
        </authorList>
    </citation>
    <scope>NUCLEOTIDE SEQUENCE [LARGE SCALE GENOMIC DNA]</scope>
    <source>
        <strain evidence="4 5">CBS 146.42</strain>
    </source>
</reference>
<feature type="compositionally biased region" description="Basic and acidic residues" evidence="3">
    <location>
        <begin position="358"/>
        <end position="368"/>
    </location>
</feature>
<dbReference type="InterPro" id="IPR013256">
    <property type="entry name" value="Chromatin_SPT2"/>
</dbReference>
<evidence type="ECO:0000313" key="5">
    <source>
        <dbReference type="Proteomes" id="UP000559027"/>
    </source>
</evidence>
<dbReference type="EMBL" id="JAACJO010000004">
    <property type="protein sequence ID" value="KAF5359318.1"/>
    <property type="molecule type" value="Genomic_DNA"/>
</dbReference>
<evidence type="ECO:0000256" key="3">
    <source>
        <dbReference type="SAM" id="MobiDB-lite"/>
    </source>
</evidence>
<comment type="caution">
    <text evidence="4">The sequence shown here is derived from an EMBL/GenBank/DDBJ whole genome shotgun (WGS) entry which is preliminary data.</text>
</comment>
<feature type="compositionally biased region" description="Basic and acidic residues" evidence="3">
    <location>
        <begin position="458"/>
        <end position="474"/>
    </location>
</feature>
<feature type="compositionally biased region" description="Polar residues" evidence="3">
    <location>
        <begin position="263"/>
        <end position="279"/>
    </location>
</feature>
<feature type="region of interest" description="Disordered" evidence="3">
    <location>
        <begin position="229"/>
        <end position="408"/>
    </location>
</feature>
<dbReference type="GO" id="GO:0042393">
    <property type="term" value="F:histone binding"/>
    <property type="evidence" value="ECO:0007669"/>
    <property type="project" value="TreeGrafter"/>
</dbReference>
<evidence type="ECO:0000313" key="4">
    <source>
        <dbReference type="EMBL" id="KAF5359318.1"/>
    </source>
</evidence>
<feature type="compositionally biased region" description="Basic and acidic residues" evidence="3">
    <location>
        <begin position="140"/>
        <end position="155"/>
    </location>
</feature>
<dbReference type="Proteomes" id="UP000559027">
    <property type="component" value="Unassembled WGS sequence"/>
</dbReference>
<name>A0A8H5LJG2_9AGAR</name>
<dbReference type="GO" id="GO:0003677">
    <property type="term" value="F:DNA binding"/>
    <property type="evidence" value="ECO:0007669"/>
    <property type="project" value="TreeGrafter"/>
</dbReference>
<feature type="compositionally biased region" description="Low complexity" evidence="3">
    <location>
        <begin position="99"/>
        <end position="112"/>
    </location>
</feature>
<dbReference type="GO" id="GO:0005730">
    <property type="term" value="C:nucleolus"/>
    <property type="evidence" value="ECO:0007669"/>
    <property type="project" value="TreeGrafter"/>
</dbReference>
<gene>
    <name evidence="4" type="ORF">D9756_003038</name>
</gene>
<feature type="compositionally biased region" description="Polar residues" evidence="3">
    <location>
        <begin position="183"/>
        <end position="193"/>
    </location>
</feature>
<feature type="compositionally biased region" description="Low complexity" evidence="3">
    <location>
        <begin position="325"/>
        <end position="335"/>
    </location>
</feature>
<feature type="region of interest" description="Disordered" evidence="3">
    <location>
        <begin position="1"/>
        <end position="198"/>
    </location>
</feature>
<keyword evidence="5" id="KW-1185">Reference proteome</keyword>
<protein>
    <recommendedName>
        <fullName evidence="6">SPT2 chromatin protein</fullName>
    </recommendedName>
</protein>
<evidence type="ECO:0000256" key="2">
    <source>
        <dbReference type="ARBA" id="ARBA00023054"/>
    </source>
</evidence>
<dbReference type="PANTHER" id="PTHR22691:SF8">
    <property type="entry name" value="PROTEIN SPT2 HOMOLOG"/>
    <property type="match status" value="1"/>
</dbReference>
<evidence type="ECO:0000256" key="1">
    <source>
        <dbReference type="ARBA" id="ARBA00006461"/>
    </source>
</evidence>
<feature type="compositionally biased region" description="Polar residues" evidence="3">
    <location>
        <begin position="12"/>
        <end position="26"/>
    </location>
</feature>
<feature type="region of interest" description="Disordered" evidence="3">
    <location>
        <begin position="458"/>
        <end position="487"/>
    </location>
</feature>
<dbReference type="GO" id="GO:0006360">
    <property type="term" value="P:transcription by RNA polymerase I"/>
    <property type="evidence" value="ECO:0007669"/>
    <property type="project" value="TreeGrafter"/>
</dbReference>
<accession>A0A8H5LJG2</accession>
<comment type="similarity">
    <text evidence="1">Belongs to the SPT2 family.</text>
</comment>
<feature type="compositionally biased region" description="Basic and acidic residues" evidence="3">
    <location>
        <begin position="27"/>
        <end position="92"/>
    </location>
</feature>
<evidence type="ECO:0008006" key="6">
    <source>
        <dbReference type="Google" id="ProtNLM"/>
    </source>
</evidence>
<feature type="compositionally biased region" description="Basic and acidic residues" evidence="3">
    <location>
        <begin position="229"/>
        <end position="260"/>
    </location>
</feature>
<organism evidence="4 5">
    <name type="scientific">Leucocoprinus leucothites</name>
    <dbReference type="NCBI Taxonomy" id="201217"/>
    <lineage>
        <taxon>Eukaryota</taxon>
        <taxon>Fungi</taxon>
        <taxon>Dikarya</taxon>
        <taxon>Basidiomycota</taxon>
        <taxon>Agaricomycotina</taxon>
        <taxon>Agaricomycetes</taxon>
        <taxon>Agaricomycetidae</taxon>
        <taxon>Agaricales</taxon>
        <taxon>Agaricineae</taxon>
        <taxon>Agaricaceae</taxon>
        <taxon>Leucocoprinus</taxon>
    </lineage>
</organism>
<dbReference type="GO" id="GO:0006334">
    <property type="term" value="P:nucleosome assembly"/>
    <property type="evidence" value="ECO:0007669"/>
    <property type="project" value="TreeGrafter"/>
</dbReference>
<sequence length="487" mass="54629">MSSFTALMALSASKTQEQNNLVQTAIQERKRKEQLQRKQQAEREAKEREVANKMRLRHFEEEKREQERRKRMEEVAKAREAALQKKKDEQRDALLYGPKKASSVKSSSSSSGSGAGSKERRRGALLDDDDDDSPSGLVLTREELRERKLQAEMRRLYGSTKRTTTAHSYSKPGRRLPGGAVDIQTTQQGNSDALQGKSVKDRISAMPNMLMKLNTVKRDTRTIDEIRTDLQRKKEGKILDGDDAKSFDDWFSTKKKDPVRKVQAQSDSVNSSGANTPTYSASAAAPSSSSSATAKRLNSSSTPVKPAKSSALKAPIPKSSSQPTSARSANSSRAASLDKHPAPRGSFSQGSRPLKHSSTAERERDRYGSSRPSTSVSAHSRKRPRSESGSESPPPKRRASSRDDEDLSENISSAIWSMFGKKRDKYIGIDVFSDDEDMEADADALEREEMYSARIAKREDLEALEEERRHEEEKRRRKKEKDRFSRQ</sequence>
<dbReference type="OrthoDB" id="6259853at2759"/>
<keyword evidence="2" id="KW-0175">Coiled coil</keyword>
<dbReference type="Pfam" id="PF08243">
    <property type="entry name" value="SPT2"/>
    <property type="match status" value="1"/>
</dbReference>
<dbReference type="SMART" id="SM00784">
    <property type="entry name" value="SPT2"/>
    <property type="match status" value="1"/>
</dbReference>
<proteinExistence type="inferred from homology"/>
<dbReference type="PANTHER" id="PTHR22691">
    <property type="entry name" value="YEAST SPT2-RELATED"/>
    <property type="match status" value="1"/>
</dbReference>